<evidence type="ECO:0000256" key="2">
    <source>
        <dbReference type="ARBA" id="ARBA00023002"/>
    </source>
</evidence>
<sequence length="455" mass="50627">MDFLIDLLLETWFIYTVTFLICFGLVFFYMVHEKNKSKEIQKKIEEAKELGRFEPISLHPFIDLDSCIGSGACVRACPEEDVIGVVNGKASVINATSCIGHGACFHACPVEAISLRIGTETRGVDLPHIQPNYETNIPGIFIAGELGGMGLIKNSIEQGVQAINYLSEKRLPSTPGRLDLIIVGAGPAGIGAGLNALQRGLTFEILEQDSLGGTVFTFPREKVIMTRPVDLPIYGKVKFFNTSKQEVLTFWKTLIKDHQITVREHTKVESILPLPEGGFRIKAANGEEFEANQILLALGRRGTPRKLNIPGEDLPKVFYRLLEPEHFQNMDILVVGGGDSAVESAMLLMDTNRVTLSYRSEKFARIKPQNQKNLENAIEKGKLQVILNSEAREIKEKSVLLWKKDQNTQETIPNDRVFIFAGGELPLPFLKNIGINVEKKFGKVVRVHKSKSKKS</sequence>
<dbReference type="Pfam" id="PF13237">
    <property type="entry name" value="Fer4_10"/>
    <property type="match status" value="1"/>
</dbReference>
<evidence type="ECO:0000256" key="3">
    <source>
        <dbReference type="SAM" id="Phobius"/>
    </source>
</evidence>
<dbReference type="SUPFAM" id="SSF54862">
    <property type="entry name" value="4Fe-4S ferredoxins"/>
    <property type="match status" value="1"/>
</dbReference>
<keyword evidence="2" id="KW-0560">Oxidoreductase</keyword>
<dbReference type="STRING" id="1727163.AO498_15540"/>
<feature type="transmembrane region" description="Helical" evidence="3">
    <location>
        <begin position="12"/>
        <end position="31"/>
    </location>
</feature>
<dbReference type="Proteomes" id="UP000073816">
    <property type="component" value="Chromosome"/>
</dbReference>
<evidence type="ECO:0000313" key="5">
    <source>
        <dbReference type="EMBL" id="AMQ57866.1"/>
    </source>
</evidence>
<dbReference type="PRINTS" id="PR00469">
    <property type="entry name" value="PNDRDTASEII"/>
</dbReference>
<dbReference type="InterPro" id="IPR050097">
    <property type="entry name" value="Ferredoxin-NADP_redctase_2"/>
</dbReference>
<dbReference type="OrthoDB" id="9813995at2"/>
<name>A0A142ERW1_9BACT</name>
<keyword evidence="1" id="KW-0285">Flavoprotein</keyword>
<dbReference type="InterPro" id="IPR036188">
    <property type="entry name" value="FAD/NAD-bd_sf"/>
</dbReference>
<dbReference type="PROSITE" id="PS51379">
    <property type="entry name" value="4FE4S_FER_2"/>
    <property type="match status" value="2"/>
</dbReference>
<reference evidence="6" key="1">
    <citation type="submission" date="2015-09" db="EMBL/GenBank/DDBJ databases">
        <title>Complete sequence of Algoriphagus sp. M8-2.</title>
        <authorList>
            <person name="Shintani M."/>
        </authorList>
    </citation>
    <scope>NUCLEOTIDE SEQUENCE [LARGE SCALE GENOMIC DNA]</scope>
    <source>
        <strain evidence="6">M8-2</strain>
    </source>
</reference>
<dbReference type="Gene3D" id="3.50.50.60">
    <property type="entry name" value="FAD/NAD(P)-binding domain"/>
    <property type="match status" value="2"/>
</dbReference>
<keyword evidence="3" id="KW-0812">Transmembrane</keyword>
<dbReference type="SUPFAM" id="SSF51905">
    <property type="entry name" value="FAD/NAD(P)-binding domain"/>
    <property type="match status" value="1"/>
</dbReference>
<dbReference type="AlphaFoldDB" id="A0A142ERW1"/>
<keyword evidence="3" id="KW-1133">Transmembrane helix</keyword>
<feature type="domain" description="4Fe-4S ferredoxin-type" evidence="4">
    <location>
        <begin position="89"/>
        <end position="118"/>
    </location>
</feature>
<evidence type="ECO:0000259" key="4">
    <source>
        <dbReference type="PROSITE" id="PS51379"/>
    </source>
</evidence>
<evidence type="ECO:0000313" key="6">
    <source>
        <dbReference type="Proteomes" id="UP000073816"/>
    </source>
</evidence>
<dbReference type="Gene3D" id="3.30.70.20">
    <property type="match status" value="1"/>
</dbReference>
<dbReference type="KEGG" id="alm:AO498_15540"/>
<feature type="domain" description="4Fe-4S ferredoxin-type" evidence="4">
    <location>
        <begin position="58"/>
        <end position="88"/>
    </location>
</feature>
<dbReference type="PANTHER" id="PTHR48105">
    <property type="entry name" value="THIOREDOXIN REDUCTASE 1-RELATED-RELATED"/>
    <property type="match status" value="1"/>
</dbReference>
<keyword evidence="3" id="KW-0472">Membrane</keyword>
<reference evidence="5 6" key="2">
    <citation type="journal article" date="2016" name="Genome Announc.">
        <title>Complete Genome Sequence of Algoriphagus sp. Strain M8-2, Isolated from a Brackish Lake.</title>
        <authorList>
            <person name="Muraguchi Y."/>
            <person name="Kushimoto K."/>
            <person name="Ohtsubo Y."/>
            <person name="Suzuki T."/>
            <person name="Dohra H."/>
            <person name="Kimbara K."/>
            <person name="Shintani M."/>
        </authorList>
    </citation>
    <scope>NUCLEOTIDE SEQUENCE [LARGE SCALE GENOMIC DNA]</scope>
    <source>
        <strain evidence="5 6">M8-2</strain>
    </source>
</reference>
<dbReference type="PRINTS" id="PR00368">
    <property type="entry name" value="FADPNR"/>
</dbReference>
<dbReference type="PATRIC" id="fig|1727163.4.peg.3261"/>
<proteinExistence type="predicted"/>
<accession>A0A142ERW1</accession>
<dbReference type="GO" id="GO:0016491">
    <property type="term" value="F:oxidoreductase activity"/>
    <property type="evidence" value="ECO:0007669"/>
    <property type="project" value="UniProtKB-KW"/>
</dbReference>
<evidence type="ECO:0000256" key="1">
    <source>
        <dbReference type="ARBA" id="ARBA00022630"/>
    </source>
</evidence>
<gene>
    <name evidence="5" type="ORF">AO498_15540</name>
</gene>
<organism evidence="5 6">
    <name type="scientific">Algoriphagus sanaruensis</name>
    <dbReference type="NCBI Taxonomy" id="1727163"/>
    <lineage>
        <taxon>Bacteria</taxon>
        <taxon>Pseudomonadati</taxon>
        <taxon>Bacteroidota</taxon>
        <taxon>Cytophagia</taxon>
        <taxon>Cytophagales</taxon>
        <taxon>Cyclobacteriaceae</taxon>
        <taxon>Algoriphagus</taxon>
    </lineage>
</organism>
<protein>
    <submittedName>
        <fullName evidence="5">4Fe-4S ferredoxin</fullName>
    </submittedName>
</protein>
<dbReference type="RefSeq" id="WP_082792270.1">
    <property type="nucleotide sequence ID" value="NZ_CP012836.1"/>
</dbReference>
<dbReference type="EMBL" id="CP012836">
    <property type="protein sequence ID" value="AMQ57866.1"/>
    <property type="molecule type" value="Genomic_DNA"/>
</dbReference>
<keyword evidence="6" id="KW-1185">Reference proteome</keyword>
<dbReference type="Pfam" id="PF13738">
    <property type="entry name" value="Pyr_redox_3"/>
    <property type="match status" value="1"/>
</dbReference>
<dbReference type="InterPro" id="IPR017896">
    <property type="entry name" value="4Fe4S_Fe-S-bd"/>
</dbReference>